<dbReference type="PANTHER" id="PTHR34308">
    <property type="entry name" value="COBALAMIN BIOSYNTHESIS PROTEIN CBIB"/>
    <property type="match status" value="1"/>
</dbReference>
<dbReference type="GO" id="GO:0016874">
    <property type="term" value="F:ligase activity"/>
    <property type="evidence" value="ECO:0007669"/>
    <property type="project" value="UniProtKB-KW"/>
</dbReference>
<dbReference type="EMBL" id="JACHDZ010000001">
    <property type="protein sequence ID" value="MBB5342287.1"/>
    <property type="molecule type" value="Genomic_DNA"/>
</dbReference>
<proteinExistence type="inferred from homology"/>
<dbReference type="Pfam" id="PF03186">
    <property type="entry name" value="CobD_Cbib"/>
    <property type="match status" value="1"/>
</dbReference>
<dbReference type="GO" id="GO:0009236">
    <property type="term" value="P:cobalamin biosynthetic process"/>
    <property type="evidence" value="ECO:0007669"/>
    <property type="project" value="UniProtKB-UniRule"/>
</dbReference>
<protein>
    <recommendedName>
        <fullName evidence="9">Cobalamin biosynthesis protein CobD</fullName>
    </recommendedName>
</protein>
<dbReference type="NCBIfam" id="TIGR00380">
    <property type="entry name" value="cobal_cbiB"/>
    <property type="match status" value="1"/>
</dbReference>
<dbReference type="HAMAP" id="MF_00024">
    <property type="entry name" value="CobD_CbiB"/>
    <property type="match status" value="1"/>
</dbReference>
<evidence type="ECO:0000256" key="7">
    <source>
        <dbReference type="ARBA" id="ARBA00022989"/>
    </source>
</evidence>
<evidence type="ECO:0000256" key="6">
    <source>
        <dbReference type="ARBA" id="ARBA00022692"/>
    </source>
</evidence>
<comment type="subcellular location">
    <subcellularLocation>
        <location evidence="1 9">Cell membrane</location>
        <topology evidence="1 9">Multi-pass membrane protein</topology>
    </subcellularLocation>
</comment>
<keyword evidence="6 9" id="KW-0812">Transmembrane</keyword>
<organism evidence="10 11">
    <name type="scientific">Tunturiibacter lichenicola</name>
    <dbReference type="NCBI Taxonomy" id="2051959"/>
    <lineage>
        <taxon>Bacteria</taxon>
        <taxon>Pseudomonadati</taxon>
        <taxon>Acidobacteriota</taxon>
        <taxon>Terriglobia</taxon>
        <taxon>Terriglobales</taxon>
        <taxon>Acidobacteriaceae</taxon>
        <taxon>Tunturiibacter</taxon>
    </lineage>
</organism>
<feature type="transmembrane region" description="Helical" evidence="9">
    <location>
        <begin position="294"/>
        <end position="312"/>
    </location>
</feature>
<comment type="similarity">
    <text evidence="3 9">Belongs to the CobD/CbiB family.</text>
</comment>
<evidence type="ECO:0000256" key="5">
    <source>
        <dbReference type="ARBA" id="ARBA00022573"/>
    </source>
</evidence>
<keyword evidence="7 9" id="KW-1133">Transmembrane helix</keyword>
<keyword evidence="5 9" id="KW-0169">Cobalamin biosynthesis</keyword>
<evidence type="ECO:0000313" key="11">
    <source>
        <dbReference type="Proteomes" id="UP000569092"/>
    </source>
</evidence>
<gene>
    <name evidence="9" type="primary">cobD</name>
    <name evidence="10" type="ORF">HDF10_000237</name>
</gene>
<keyword evidence="4 9" id="KW-1003">Cell membrane</keyword>
<keyword evidence="8 9" id="KW-0472">Membrane</keyword>
<dbReference type="PANTHER" id="PTHR34308:SF1">
    <property type="entry name" value="COBALAMIN BIOSYNTHESIS PROTEIN CBIB"/>
    <property type="match status" value="1"/>
</dbReference>
<comment type="caution">
    <text evidence="9">Lacks conserved residue(s) required for the propagation of feature annotation.</text>
</comment>
<dbReference type="UniPathway" id="UPA00148"/>
<accession>A0A7W8N1I7</accession>
<evidence type="ECO:0000256" key="1">
    <source>
        <dbReference type="ARBA" id="ARBA00004651"/>
    </source>
</evidence>
<comment type="pathway">
    <text evidence="2 9">Cofactor biosynthesis; adenosylcobalamin biosynthesis.</text>
</comment>
<evidence type="ECO:0000256" key="2">
    <source>
        <dbReference type="ARBA" id="ARBA00004953"/>
    </source>
</evidence>
<keyword evidence="10" id="KW-0436">Ligase</keyword>
<comment type="caution">
    <text evidence="10">The sequence shown here is derived from an EMBL/GenBank/DDBJ whole genome shotgun (WGS) entry which is preliminary data.</text>
</comment>
<reference evidence="10 11" key="1">
    <citation type="submission" date="2020-08" db="EMBL/GenBank/DDBJ databases">
        <title>Genomic Encyclopedia of Type Strains, Phase IV (KMG-V): Genome sequencing to study the core and pangenomes of soil and plant-associated prokaryotes.</title>
        <authorList>
            <person name="Whitman W."/>
        </authorList>
    </citation>
    <scope>NUCLEOTIDE SEQUENCE [LARGE SCALE GENOMIC DNA]</scope>
    <source>
        <strain evidence="10 11">M8US30</strain>
    </source>
</reference>
<name>A0A7W8N1I7_9BACT</name>
<dbReference type="InterPro" id="IPR004485">
    <property type="entry name" value="Cobalamin_biosynth_CobD/CbiB"/>
</dbReference>
<evidence type="ECO:0000256" key="8">
    <source>
        <dbReference type="ARBA" id="ARBA00023136"/>
    </source>
</evidence>
<evidence type="ECO:0000256" key="4">
    <source>
        <dbReference type="ARBA" id="ARBA00022475"/>
    </source>
</evidence>
<comment type="function">
    <text evidence="9">Converts cobyric acid to cobinamide by the addition of aminopropanol on the F carboxylic group.</text>
</comment>
<dbReference type="GO" id="GO:0015420">
    <property type="term" value="F:ABC-type vitamin B12 transporter activity"/>
    <property type="evidence" value="ECO:0007669"/>
    <property type="project" value="UniProtKB-UniRule"/>
</dbReference>
<evidence type="ECO:0000256" key="9">
    <source>
        <dbReference type="HAMAP-Rule" id="MF_00024"/>
    </source>
</evidence>
<dbReference type="Proteomes" id="UP000569092">
    <property type="component" value="Unassembled WGS sequence"/>
</dbReference>
<sequence length="317" mass="33858">MSRRSVLAAAYLFDWVAGDPEWFPHPVRLIGKGIEGGELILRRPGQTPAVELAAGGVLTFGIVVATYLATAKTIVLAHKRDRRLGFAVEMLLAWTCLASRSLHNEASAVIDAMEEGDNILAQQRLARIVGRDTQALDQHEISRAVIETVAESSSDGVVAPLFYMAIGGVPLAMAYKAINTLDSMIGHADDRYFYFGKIAARLDDVTNFVPSRLTALGIAAAATVEDANPAAALETWRRDGMKHKSPNAGQPESAMAGALRVRLGGKNYYAGEPMAAPLLGADFPPPDALKARQAIRIVAVVSAVAAAAVLLLHRGRR</sequence>
<evidence type="ECO:0000313" key="10">
    <source>
        <dbReference type="EMBL" id="MBB5342287.1"/>
    </source>
</evidence>
<dbReference type="GO" id="GO:0005886">
    <property type="term" value="C:plasma membrane"/>
    <property type="evidence" value="ECO:0007669"/>
    <property type="project" value="UniProtKB-SubCell"/>
</dbReference>
<evidence type="ECO:0000256" key="3">
    <source>
        <dbReference type="ARBA" id="ARBA00006263"/>
    </source>
</evidence>
<dbReference type="GO" id="GO:0048472">
    <property type="term" value="F:threonine-phosphate decarboxylase activity"/>
    <property type="evidence" value="ECO:0007669"/>
    <property type="project" value="InterPro"/>
</dbReference>
<dbReference type="AlphaFoldDB" id="A0A7W8N1I7"/>